<dbReference type="Proteomes" id="UP000695000">
    <property type="component" value="Unplaced"/>
</dbReference>
<name>A0ABM1NB15_NICVS</name>
<evidence type="ECO:0000313" key="2">
    <source>
        <dbReference type="RefSeq" id="XP_017784015.1"/>
    </source>
</evidence>
<gene>
    <name evidence="2" type="primary">LOC108567832</name>
</gene>
<dbReference type="PANTHER" id="PTHR33559">
    <property type="entry name" value="PROTEASOME ASSEMBLY CHAPERONE 4"/>
    <property type="match status" value="1"/>
</dbReference>
<organism evidence="1 2">
    <name type="scientific">Nicrophorus vespilloides</name>
    <name type="common">Boreal carrion beetle</name>
    <dbReference type="NCBI Taxonomy" id="110193"/>
    <lineage>
        <taxon>Eukaryota</taxon>
        <taxon>Metazoa</taxon>
        <taxon>Ecdysozoa</taxon>
        <taxon>Arthropoda</taxon>
        <taxon>Hexapoda</taxon>
        <taxon>Insecta</taxon>
        <taxon>Pterygota</taxon>
        <taxon>Neoptera</taxon>
        <taxon>Endopterygota</taxon>
        <taxon>Coleoptera</taxon>
        <taxon>Polyphaga</taxon>
        <taxon>Staphyliniformia</taxon>
        <taxon>Silphidae</taxon>
        <taxon>Nicrophorinae</taxon>
        <taxon>Nicrophorus</taxon>
    </lineage>
</organism>
<dbReference type="RefSeq" id="XP_017784015.1">
    <property type="nucleotide sequence ID" value="XM_017928526.1"/>
</dbReference>
<keyword evidence="1" id="KW-1185">Reference proteome</keyword>
<protein>
    <submittedName>
        <fullName evidence="2">Uncharacterized protein LOC108567832</fullName>
    </submittedName>
</protein>
<proteinExistence type="predicted"/>
<dbReference type="Pfam" id="PF16093">
    <property type="entry name" value="PAC4"/>
    <property type="match status" value="1"/>
</dbReference>
<evidence type="ECO:0000313" key="1">
    <source>
        <dbReference type="Proteomes" id="UP000695000"/>
    </source>
</evidence>
<dbReference type="InterPro" id="IPR032157">
    <property type="entry name" value="PAC4"/>
</dbReference>
<accession>A0ABM1NB15</accession>
<sequence length="120" mass="13542">METLKSNFEVYSFSSKTHEKEYSFDVLKMLDSVMIVVTSGQLKDFTQLAMGVMNPIGGKHITTNIMGSFDNDFLASIVSMLSKKLKKTVYLSLNQPINHMEVPVLTKLIVNEIEKSPECF</sequence>
<dbReference type="PANTHER" id="PTHR33559:SF1">
    <property type="entry name" value="PROTEASOME ASSEMBLY CHAPERONE 4"/>
    <property type="match status" value="1"/>
</dbReference>
<dbReference type="GeneID" id="108567832"/>
<reference evidence="2" key="1">
    <citation type="submission" date="2025-08" db="UniProtKB">
        <authorList>
            <consortium name="RefSeq"/>
        </authorList>
    </citation>
    <scope>IDENTIFICATION</scope>
    <source>
        <tissue evidence="2">Whole Larva</tissue>
    </source>
</reference>